<sequence>METFADNNKRDLFPGLFGKSHTKKMIKSTSLHQEIQDLIRNDLDTFRRLDHVYPSKNHWDLDHIYPSSNLWERIYNNAGRSAEMSEPLSLEFTVCERRTGDLDAYLKEKNKNIANTYHRGEPEHKCVFKKMQGGSYQCPCGNGMMQGGADSETNVTSSDSSSSSSVSSPSSDDDTKMVLSNSTIETDDLEKMRNGLYSGNTDNANSRVTMDVDDYESDDVYAVIDNIENGQDEKLFSSEEDEILAMNSATERYTKRPIKKNGKYY</sequence>
<organism evidence="2">
    <name type="scientific">viral metagenome</name>
    <dbReference type="NCBI Taxonomy" id="1070528"/>
    <lineage>
        <taxon>unclassified sequences</taxon>
        <taxon>metagenomes</taxon>
        <taxon>organismal metagenomes</taxon>
    </lineage>
</organism>
<accession>A0A6C0C8U9</accession>
<reference evidence="2" key="1">
    <citation type="journal article" date="2020" name="Nature">
        <title>Giant virus diversity and host interactions through global metagenomics.</title>
        <authorList>
            <person name="Schulz F."/>
            <person name="Roux S."/>
            <person name="Paez-Espino D."/>
            <person name="Jungbluth S."/>
            <person name="Walsh D.A."/>
            <person name="Denef V.J."/>
            <person name="McMahon K.D."/>
            <person name="Konstantinidis K.T."/>
            <person name="Eloe-Fadrosh E.A."/>
            <person name="Kyrpides N.C."/>
            <person name="Woyke T."/>
        </authorList>
    </citation>
    <scope>NUCLEOTIDE SEQUENCE</scope>
    <source>
        <strain evidence="2">GVMAG-M-3300020192-26</strain>
    </source>
</reference>
<feature type="region of interest" description="Disordered" evidence="1">
    <location>
        <begin position="148"/>
        <end position="184"/>
    </location>
</feature>
<name>A0A6C0C8U9_9ZZZZ</name>
<evidence type="ECO:0000256" key="1">
    <source>
        <dbReference type="SAM" id="MobiDB-lite"/>
    </source>
</evidence>
<evidence type="ECO:0000313" key="2">
    <source>
        <dbReference type="EMBL" id="QHT00230.1"/>
    </source>
</evidence>
<feature type="compositionally biased region" description="Low complexity" evidence="1">
    <location>
        <begin position="157"/>
        <end position="170"/>
    </location>
</feature>
<proteinExistence type="predicted"/>
<dbReference type="EMBL" id="MN739353">
    <property type="protein sequence ID" value="QHT00230.1"/>
    <property type="molecule type" value="Genomic_DNA"/>
</dbReference>
<dbReference type="AlphaFoldDB" id="A0A6C0C8U9"/>
<protein>
    <submittedName>
        <fullName evidence="2">Uncharacterized protein</fullName>
    </submittedName>
</protein>